<proteinExistence type="predicted"/>
<name>A0A0A9C3V5_ARUDO</name>
<organism evidence="1">
    <name type="scientific">Arundo donax</name>
    <name type="common">Giant reed</name>
    <name type="synonym">Donax arundinaceus</name>
    <dbReference type="NCBI Taxonomy" id="35708"/>
    <lineage>
        <taxon>Eukaryota</taxon>
        <taxon>Viridiplantae</taxon>
        <taxon>Streptophyta</taxon>
        <taxon>Embryophyta</taxon>
        <taxon>Tracheophyta</taxon>
        <taxon>Spermatophyta</taxon>
        <taxon>Magnoliopsida</taxon>
        <taxon>Liliopsida</taxon>
        <taxon>Poales</taxon>
        <taxon>Poaceae</taxon>
        <taxon>PACMAD clade</taxon>
        <taxon>Arundinoideae</taxon>
        <taxon>Arundineae</taxon>
        <taxon>Arundo</taxon>
    </lineage>
</organism>
<reference evidence="1" key="2">
    <citation type="journal article" date="2015" name="Data Brief">
        <title>Shoot transcriptome of the giant reed, Arundo donax.</title>
        <authorList>
            <person name="Barrero R.A."/>
            <person name="Guerrero F.D."/>
            <person name="Moolhuijzen P."/>
            <person name="Goolsby J.A."/>
            <person name="Tidwell J."/>
            <person name="Bellgard S.E."/>
            <person name="Bellgard M.I."/>
        </authorList>
    </citation>
    <scope>NUCLEOTIDE SEQUENCE</scope>
    <source>
        <tissue evidence="1">Shoot tissue taken approximately 20 cm above the soil surface</tissue>
    </source>
</reference>
<evidence type="ECO:0000313" key="1">
    <source>
        <dbReference type="EMBL" id="JAD66217.1"/>
    </source>
</evidence>
<dbReference type="AlphaFoldDB" id="A0A0A9C3V5"/>
<dbReference type="EMBL" id="GBRH01231678">
    <property type="protein sequence ID" value="JAD66217.1"/>
    <property type="molecule type" value="Transcribed_RNA"/>
</dbReference>
<accession>A0A0A9C3V5</accession>
<sequence>MQACHASINIGSLLASISA</sequence>
<reference evidence="1" key="1">
    <citation type="submission" date="2014-09" db="EMBL/GenBank/DDBJ databases">
        <authorList>
            <person name="Magalhaes I.L.F."/>
            <person name="Oliveira U."/>
            <person name="Santos F.R."/>
            <person name="Vidigal T.H.D.A."/>
            <person name="Brescovit A.D."/>
            <person name="Santos A.J."/>
        </authorList>
    </citation>
    <scope>NUCLEOTIDE SEQUENCE</scope>
    <source>
        <tissue evidence="1">Shoot tissue taken approximately 20 cm above the soil surface</tissue>
    </source>
</reference>
<protein>
    <submittedName>
        <fullName evidence="1">Uncharacterized protein</fullName>
    </submittedName>
</protein>